<dbReference type="InterPro" id="IPR014942">
    <property type="entry name" value="AbiEii"/>
</dbReference>
<dbReference type="Pfam" id="PF08843">
    <property type="entry name" value="AbiEii"/>
    <property type="match status" value="1"/>
</dbReference>
<dbReference type="Gene3D" id="3.10.450.620">
    <property type="entry name" value="JHP933, nucleotidyltransferase-like core domain"/>
    <property type="match status" value="1"/>
</dbReference>
<gene>
    <name evidence="1" type="ORF">GME02_19730</name>
</gene>
<dbReference type="EMBL" id="WNDD01000034">
    <property type="protein sequence ID" value="MTV03819.1"/>
    <property type="molecule type" value="Genomic_DNA"/>
</dbReference>
<reference evidence="1 2" key="1">
    <citation type="journal article" date="2019" name="Nat. Med.">
        <title>A library of human gut bacterial isolates paired with longitudinal multiomics data enables mechanistic microbiome research.</title>
        <authorList>
            <person name="Poyet M."/>
            <person name="Groussin M."/>
            <person name="Gibbons S.M."/>
            <person name="Avila-Pacheco J."/>
            <person name="Jiang X."/>
            <person name="Kearney S.M."/>
            <person name="Perrotta A.R."/>
            <person name="Berdy B."/>
            <person name="Zhao S."/>
            <person name="Lieberman T.D."/>
            <person name="Swanson P.K."/>
            <person name="Smith M."/>
            <person name="Roesemann S."/>
            <person name="Alexander J.E."/>
            <person name="Rich S.A."/>
            <person name="Livny J."/>
            <person name="Vlamakis H."/>
            <person name="Clish C."/>
            <person name="Bullock K."/>
            <person name="Deik A."/>
            <person name="Scott J."/>
            <person name="Pierce K.A."/>
            <person name="Xavier R.J."/>
            <person name="Alm E.J."/>
        </authorList>
    </citation>
    <scope>NUCLEOTIDE SEQUENCE [LARGE SCALE GENOMIC DNA]</scope>
    <source>
        <strain evidence="1 2">BIOML-A11</strain>
    </source>
</reference>
<feature type="non-terminal residue" evidence="1">
    <location>
        <position position="252"/>
    </location>
</feature>
<dbReference type="AlphaFoldDB" id="A0A9Q4RHQ9"/>
<dbReference type="Proteomes" id="UP000482671">
    <property type="component" value="Unassembled WGS sequence"/>
</dbReference>
<comment type="caution">
    <text evidence="1">The sequence shown here is derived from an EMBL/GenBank/DDBJ whole genome shotgun (WGS) entry which is preliminary data.</text>
</comment>
<sequence length="252" mass="29428">MNLHYETVSPLLKETLQKLVNSPIFKDFTLIGGTCLSLQLGHRRSIDIDLFTDIDYGTMNTKEMKEFIQRSFPYSENTDSLDTSALGYTLYMGDSPIDKIKVDFFYTEKFIFPIQEIDHIRIADIREIAAMKLSAITEEEPRQKDFWDIHELNEKYSFKDMIDWGIKRNEWSVTEEGILNGFQKIDSVKESPEGIDCFKGNYWSLVKDDLKEMVDQYLKEKDFFLAIKKNDFAQISFLKDEGYIPSPEAINN</sequence>
<evidence type="ECO:0000313" key="1">
    <source>
        <dbReference type="EMBL" id="MTV03819.1"/>
    </source>
</evidence>
<evidence type="ECO:0008006" key="3">
    <source>
        <dbReference type="Google" id="ProtNLM"/>
    </source>
</evidence>
<name>A0A9Q4RHQ9_9BACT</name>
<accession>A0A9Q4RHQ9</accession>
<dbReference type="RefSeq" id="WP_155202074.1">
    <property type="nucleotide sequence ID" value="NZ_WNDD01000034.1"/>
</dbReference>
<protein>
    <recommendedName>
        <fullName evidence="3">Nucleotidyl transferase AbiEii/AbiGii toxin family protein</fullName>
    </recommendedName>
</protein>
<proteinExistence type="predicted"/>
<organism evidence="1 2">
    <name type="scientific">Parabacteroides merdae</name>
    <dbReference type="NCBI Taxonomy" id="46503"/>
    <lineage>
        <taxon>Bacteria</taxon>
        <taxon>Pseudomonadati</taxon>
        <taxon>Bacteroidota</taxon>
        <taxon>Bacteroidia</taxon>
        <taxon>Bacteroidales</taxon>
        <taxon>Tannerellaceae</taxon>
        <taxon>Parabacteroides</taxon>
    </lineage>
</organism>
<evidence type="ECO:0000313" key="2">
    <source>
        <dbReference type="Proteomes" id="UP000482671"/>
    </source>
</evidence>